<keyword evidence="11" id="KW-1185">Reference proteome</keyword>
<name>A0A385PWX4_9FIRM</name>
<dbReference type="InterPro" id="IPR047196">
    <property type="entry name" value="YidC_ALB_C"/>
</dbReference>
<dbReference type="PANTHER" id="PTHR12428">
    <property type="entry name" value="OXA1"/>
    <property type="match status" value="1"/>
</dbReference>
<dbReference type="EMBL" id="CP032364">
    <property type="protein sequence ID" value="AYA98502.1"/>
    <property type="molecule type" value="Genomic_DNA"/>
</dbReference>
<dbReference type="GO" id="GO:0005886">
    <property type="term" value="C:plasma membrane"/>
    <property type="evidence" value="ECO:0007669"/>
    <property type="project" value="UniProtKB-SubCell"/>
</dbReference>
<organism evidence="10 11">
    <name type="scientific">Lachnoanaerobaculum umeaense</name>
    <dbReference type="NCBI Taxonomy" id="617123"/>
    <lineage>
        <taxon>Bacteria</taxon>
        <taxon>Bacillati</taxon>
        <taxon>Bacillota</taxon>
        <taxon>Clostridia</taxon>
        <taxon>Lachnospirales</taxon>
        <taxon>Lachnospiraceae</taxon>
        <taxon>Lachnoanaerobaculum</taxon>
    </lineage>
</organism>
<dbReference type="InterPro" id="IPR001708">
    <property type="entry name" value="YidC/ALB3/OXA1/COX18"/>
</dbReference>
<keyword evidence="3" id="KW-1003">Cell membrane</keyword>
<dbReference type="GO" id="GO:0015031">
    <property type="term" value="P:protein transport"/>
    <property type="evidence" value="ECO:0007669"/>
    <property type="project" value="UniProtKB-KW"/>
</dbReference>
<comment type="subcellular location">
    <subcellularLocation>
        <location evidence="1">Cell membrane</location>
        <topology evidence="1">Multi-pass membrane protein</topology>
    </subcellularLocation>
    <subcellularLocation>
        <location evidence="9">Membrane</location>
        <topology evidence="9">Multi-pass membrane protein</topology>
    </subcellularLocation>
</comment>
<evidence type="ECO:0000256" key="6">
    <source>
        <dbReference type="ARBA" id="ARBA00022989"/>
    </source>
</evidence>
<comment type="similarity">
    <text evidence="9">Belongs to the OXA1/ALB3/YidC family.</text>
</comment>
<dbReference type="GO" id="GO:0051205">
    <property type="term" value="P:protein insertion into membrane"/>
    <property type="evidence" value="ECO:0007669"/>
    <property type="project" value="TreeGrafter"/>
</dbReference>
<accession>A0A385PWX4</accession>
<evidence type="ECO:0000313" key="11">
    <source>
        <dbReference type="Proteomes" id="UP000265562"/>
    </source>
</evidence>
<evidence type="ECO:0000256" key="9">
    <source>
        <dbReference type="RuleBase" id="RU003945"/>
    </source>
</evidence>
<proteinExistence type="inferred from homology"/>
<dbReference type="Proteomes" id="UP000265562">
    <property type="component" value="Chromosome"/>
</dbReference>
<dbReference type="OrthoDB" id="9780552at2"/>
<dbReference type="Pfam" id="PF02096">
    <property type="entry name" value="60KD_IMP"/>
    <property type="match status" value="1"/>
</dbReference>
<gene>
    <name evidence="10" type="primary">yidC</name>
    <name evidence="10" type="ORF">D4A81_00315</name>
</gene>
<evidence type="ECO:0000256" key="7">
    <source>
        <dbReference type="ARBA" id="ARBA00023136"/>
    </source>
</evidence>
<sequence length="418" mass="46737">MDIVLLTKSTTPIIGWFANILGFIMNLIFDIGITNIGVAIIVFTIVINIIMIPLTINQQKSQKLMSVIQPEIKAIQDKYKGKTDNESAMKMNAETRAVYSKYGTSMTGGCLPLLIQMPILFGLYQVIYRIPAYVTSVRSVFETVATSLMQESDYINKISDLAKAVRLPIENNDYTVTNKVIDLLYKFTPEKWTKLSEIFPNMSGVLDTSIPLIKQMNSFLGIDLSVAPWQGMNNINIAWMIPILAGVTQFISTKVMTVNQPKNGGSESDMAKQMQSMNTVMPLMSLVFCFTLPAGIGIYWIASALARTVIQLLVNYQLKDLDIDNLVETNLAKQNAKRAKQGLPALTANKKVIENAKHMDEIEKEEKENRAKKYEVNAKNIKDSTEYYNKDAKPGSLAAKANMVAKYNEKQANSKKNK</sequence>
<dbReference type="AlphaFoldDB" id="A0A385PWX4"/>
<keyword evidence="2" id="KW-0813">Transport</keyword>
<dbReference type="NCBIfam" id="TIGR03592">
    <property type="entry name" value="yidC_oxa1_cterm"/>
    <property type="match status" value="1"/>
</dbReference>
<keyword evidence="7" id="KW-0472">Membrane</keyword>
<evidence type="ECO:0000256" key="8">
    <source>
        <dbReference type="ARBA" id="ARBA00023186"/>
    </source>
</evidence>
<evidence type="ECO:0000256" key="3">
    <source>
        <dbReference type="ARBA" id="ARBA00022475"/>
    </source>
</evidence>
<reference evidence="10 11" key="1">
    <citation type="submission" date="2018-09" db="EMBL/GenBank/DDBJ databases">
        <title>Genome sequencing of Lachnoanaerobaculum umeaense DSM 23576.</title>
        <authorList>
            <person name="Kook J.-K."/>
            <person name="Park S.-N."/>
            <person name="Lim Y.K."/>
        </authorList>
    </citation>
    <scope>NUCLEOTIDE SEQUENCE [LARGE SCALE GENOMIC DNA]</scope>
    <source>
        <strain evidence="11">DSM 23576 \ CCUG 58757</strain>
    </source>
</reference>
<dbReference type="GO" id="GO:0032977">
    <property type="term" value="F:membrane insertase activity"/>
    <property type="evidence" value="ECO:0007669"/>
    <property type="project" value="InterPro"/>
</dbReference>
<dbReference type="KEGG" id="lua:D4A81_00315"/>
<dbReference type="InterPro" id="IPR028055">
    <property type="entry name" value="YidC/Oxa/ALB_C"/>
</dbReference>
<dbReference type="CDD" id="cd20070">
    <property type="entry name" value="5TM_YidC_Alb3"/>
    <property type="match status" value="1"/>
</dbReference>
<evidence type="ECO:0000256" key="5">
    <source>
        <dbReference type="ARBA" id="ARBA00022927"/>
    </source>
</evidence>
<dbReference type="PANTHER" id="PTHR12428:SF65">
    <property type="entry name" value="CYTOCHROME C OXIDASE ASSEMBLY PROTEIN COX18, MITOCHONDRIAL"/>
    <property type="match status" value="1"/>
</dbReference>
<keyword evidence="5" id="KW-0653">Protein transport</keyword>
<evidence type="ECO:0000256" key="2">
    <source>
        <dbReference type="ARBA" id="ARBA00022448"/>
    </source>
</evidence>
<keyword evidence="6" id="KW-1133">Transmembrane helix</keyword>
<keyword evidence="4 9" id="KW-0812">Transmembrane</keyword>
<evidence type="ECO:0000313" key="10">
    <source>
        <dbReference type="EMBL" id="AYA98502.1"/>
    </source>
</evidence>
<evidence type="ECO:0000256" key="1">
    <source>
        <dbReference type="ARBA" id="ARBA00004651"/>
    </source>
</evidence>
<keyword evidence="8" id="KW-0143">Chaperone</keyword>
<protein>
    <submittedName>
        <fullName evidence="10">Membrane protein insertase YidC</fullName>
    </submittedName>
</protein>
<evidence type="ECO:0000256" key="4">
    <source>
        <dbReference type="ARBA" id="ARBA00022692"/>
    </source>
</evidence>
<dbReference type="RefSeq" id="WP_111525569.1">
    <property type="nucleotide sequence ID" value="NZ_CP032364.1"/>
</dbReference>